<accession>A0A4S4MCC5</accession>
<reference evidence="3 4" key="1">
    <citation type="submission" date="2019-02" db="EMBL/GenBank/DDBJ databases">
        <title>Genome sequencing of the rare red list fungi Antrodiella citrinella (Flaviporus citrinellus).</title>
        <authorList>
            <person name="Buettner E."/>
            <person name="Kellner H."/>
        </authorList>
    </citation>
    <scope>NUCLEOTIDE SEQUENCE [LARGE SCALE GENOMIC DNA]</scope>
    <source>
        <strain evidence="3 4">DSM 108506</strain>
    </source>
</reference>
<dbReference type="Proteomes" id="UP000308730">
    <property type="component" value="Unassembled WGS sequence"/>
</dbReference>
<sequence>MSALDIPLIMSPETVASHGAMVQIMTLIGFVALVYDHILTFADEVNYIWEARAGLVSTLFLLNRYIVPLVLVVDLYEMFGLANDSGKFCKVWTALQSFLTVASFLSIHSIVAMRVHALYSGTRWIKVFLWTVGTLYAASSITIIIVAGVRVIPHIEPPHHGCVGAIPSYLWTAWLPSIIFETILFGLTVNAMLIQDRRRSFNTLTLILYRDGIFFFVAVAFCSLFSLLVWALADPTLLGLARYFALAMVNVAASRLVLNLKAYAGHKRNPSTVWHVTAPAPPVDRAPQAPSPGFEFVSTNTSAFDLEMYDIERSCQQLGTRLH</sequence>
<feature type="transmembrane region" description="Helical" evidence="1">
    <location>
        <begin position="169"/>
        <end position="193"/>
    </location>
</feature>
<evidence type="ECO:0000256" key="1">
    <source>
        <dbReference type="SAM" id="Phobius"/>
    </source>
</evidence>
<dbReference type="Pfam" id="PF20151">
    <property type="entry name" value="DUF6533"/>
    <property type="match status" value="1"/>
</dbReference>
<feature type="transmembrane region" description="Helical" evidence="1">
    <location>
        <begin position="239"/>
        <end position="258"/>
    </location>
</feature>
<keyword evidence="1" id="KW-1133">Transmembrane helix</keyword>
<feature type="transmembrane region" description="Helical" evidence="1">
    <location>
        <begin position="53"/>
        <end position="73"/>
    </location>
</feature>
<name>A0A4S4MCC5_9APHY</name>
<protein>
    <recommendedName>
        <fullName evidence="2">DUF6533 domain-containing protein</fullName>
    </recommendedName>
</protein>
<feature type="transmembrane region" description="Helical" evidence="1">
    <location>
        <begin position="213"/>
        <end position="233"/>
    </location>
</feature>
<feature type="transmembrane region" description="Helical" evidence="1">
    <location>
        <begin position="127"/>
        <end position="149"/>
    </location>
</feature>
<keyword evidence="1" id="KW-0472">Membrane</keyword>
<feature type="transmembrane region" description="Helical" evidence="1">
    <location>
        <begin position="93"/>
        <end position="115"/>
    </location>
</feature>
<feature type="transmembrane region" description="Helical" evidence="1">
    <location>
        <begin position="20"/>
        <end position="41"/>
    </location>
</feature>
<dbReference type="EMBL" id="SGPM01000401">
    <property type="protein sequence ID" value="THH23059.1"/>
    <property type="molecule type" value="Genomic_DNA"/>
</dbReference>
<evidence type="ECO:0000259" key="2">
    <source>
        <dbReference type="Pfam" id="PF20151"/>
    </source>
</evidence>
<dbReference type="AlphaFoldDB" id="A0A4S4MCC5"/>
<gene>
    <name evidence="3" type="ORF">EUX98_g8118</name>
</gene>
<evidence type="ECO:0000313" key="3">
    <source>
        <dbReference type="EMBL" id="THH23059.1"/>
    </source>
</evidence>
<dbReference type="InterPro" id="IPR045340">
    <property type="entry name" value="DUF6533"/>
</dbReference>
<organism evidence="3 4">
    <name type="scientific">Antrodiella citrinella</name>
    <dbReference type="NCBI Taxonomy" id="2447956"/>
    <lineage>
        <taxon>Eukaryota</taxon>
        <taxon>Fungi</taxon>
        <taxon>Dikarya</taxon>
        <taxon>Basidiomycota</taxon>
        <taxon>Agaricomycotina</taxon>
        <taxon>Agaricomycetes</taxon>
        <taxon>Polyporales</taxon>
        <taxon>Steccherinaceae</taxon>
        <taxon>Antrodiella</taxon>
    </lineage>
</organism>
<keyword evidence="4" id="KW-1185">Reference proteome</keyword>
<keyword evidence="1" id="KW-0812">Transmembrane</keyword>
<comment type="caution">
    <text evidence="3">The sequence shown here is derived from an EMBL/GenBank/DDBJ whole genome shotgun (WGS) entry which is preliminary data.</text>
</comment>
<proteinExistence type="predicted"/>
<dbReference type="OrthoDB" id="2638860at2759"/>
<evidence type="ECO:0000313" key="4">
    <source>
        <dbReference type="Proteomes" id="UP000308730"/>
    </source>
</evidence>
<feature type="domain" description="DUF6533" evidence="2">
    <location>
        <begin position="27"/>
        <end position="69"/>
    </location>
</feature>